<name>A0A3B4C6T1_PYGNA</name>
<feature type="chain" id="PRO_5017401979" evidence="1">
    <location>
        <begin position="27"/>
        <end position="143"/>
    </location>
</feature>
<dbReference type="Ensembl" id="ENSPNAT00000003279.2">
    <property type="protein sequence ID" value="ENSPNAP00000006601.1"/>
    <property type="gene ID" value="ENSPNAG00000002309.2"/>
</dbReference>
<dbReference type="AlphaFoldDB" id="A0A3B4C6T1"/>
<gene>
    <name evidence="2" type="primary">TTR</name>
</gene>
<dbReference type="GO" id="GO:0015889">
    <property type="term" value="P:cobalamin transport"/>
    <property type="evidence" value="ECO:0007669"/>
    <property type="project" value="TreeGrafter"/>
</dbReference>
<protein>
    <submittedName>
        <fullName evidence="2">Uncharacterized protein</fullName>
    </submittedName>
</protein>
<feature type="signal peptide" evidence="1">
    <location>
        <begin position="1"/>
        <end position="26"/>
    </location>
</feature>
<reference evidence="2" key="3">
    <citation type="submission" date="2025-09" db="UniProtKB">
        <authorList>
            <consortium name="Ensembl"/>
        </authorList>
    </citation>
    <scope>IDENTIFICATION</scope>
</reference>
<dbReference type="Proteomes" id="UP001501920">
    <property type="component" value="Chromosome 23"/>
</dbReference>
<sequence>MALQLLSALCSVALLFTLTLVLPVQTEEPKTLPIRITVKDDFSTMLQSYHTSVLEGGVLYGALRRLEESNNGFKFTVTVDPNFGLFLESVNGVAGSDAKHKYWQILSDHNGTVTVLDVGVGCYQPKTDEHIILKYTTWSKDSH</sequence>
<evidence type="ECO:0000313" key="3">
    <source>
        <dbReference type="Proteomes" id="UP001501920"/>
    </source>
</evidence>
<keyword evidence="3" id="KW-1185">Reference proteome</keyword>
<accession>A0A3B4C6T1</accession>
<keyword evidence="1" id="KW-0732">Signal</keyword>
<dbReference type="GO" id="GO:0031419">
    <property type="term" value="F:cobalamin binding"/>
    <property type="evidence" value="ECO:0007669"/>
    <property type="project" value="TreeGrafter"/>
</dbReference>
<reference evidence="2" key="2">
    <citation type="submission" date="2025-08" db="UniProtKB">
        <authorList>
            <consortium name="Ensembl"/>
        </authorList>
    </citation>
    <scope>IDENTIFICATION</scope>
</reference>
<dbReference type="PANTHER" id="PTHR10559">
    <property type="entry name" value="TRANSCOBALAMIN-1/GASTRIC INTRINSIC FACTOR"/>
    <property type="match status" value="1"/>
</dbReference>
<dbReference type="GO" id="GO:0005615">
    <property type="term" value="C:extracellular space"/>
    <property type="evidence" value="ECO:0007669"/>
    <property type="project" value="TreeGrafter"/>
</dbReference>
<dbReference type="Gene3D" id="2.170.130.30">
    <property type="match status" value="1"/>
</dbReference>
<proteinExistence type="predicted"/>
<dbReference type="GeneTree" id="ENSGT00390000014712"/>
<dbReference type="PANTHER" id="PTHR10559:SF18">
    <property type="entry name" value="TRANSCOBALAMIN II"/>
    <property type="match status" value="1"/>
</dbReference>
<organism evidence="2 3">
    <name type="scientific">Pygocentrus nattereri</name>
    <name type="common">Red-bellied piranha</name>
    <dbReference type="NCBI Taxonomy" id="42514"/>
    <lineage>
        <taxon>Eukaryota</taxon>
        <taxon>Metazoa</taxon>
        <taxon>Chordata</taxon>
        <taxon>Craniata</taxon>
        <taxon>Vertebrata</taxon>
        <taxon>Euteleostomi</taxon>
        <taxon>Actinopterygii</taxon>
        <taxon>Neopterygii</taxon>
        <taxon>Teleostei</taxon>
        <taxon>Ostariophysi</taxon>
        <taxon>Characiformes</taxon>
        <taxon>Characoidei</taxon>
        <taxon>Pygocentrus</taxon>
    </lineage>
</organism>
<reference evidence="2 3" key="1">
    <citation type="submission" date="2020-10" db="EMBL/GenBank/DDBJ databases">
        <title>Pygocentrus nattereri (red-bellied piranha) genome, fPygNat1, primary haplotype.</title>
        <authorList>
            <person name="Myers G."/>
            <person name="Meyer A."/>
            <person name="Karagic N."/>
            <person name="Pippel M."/>
            <person name="Winkler S."/>
            <person name="Tracey A."/>
            <person name="Wood J."/>
            <person name="Formenti G."/>
            <person name="Howe K."/>
            <person name="Fedrigo O."/>
            <person name="Jarvis E.D."/>
        </authorList>
    </citation>
    <scope>NUCLEOTIDE SEQUENCE [LARGE SCALE GENOMIC DNA]</scope>
</reference>
<evidence type="ECO:0000256" key="1">
    <source>
        <dbReference type="SAM" id="SignalP"/>
    </source>
</evidence>
<dbReference type="OMA" id="QQDFKFT"/>
<evidence type="ECO:0000313" key="2">
    <source>
        <dbReference type="Ensembl" id="ENSPNAP00000006601.1"/>
    </source>
</evidence>
<dbReference type="InterPro" id="IPR051588">
    <property type="entry name" value="Cobalamin_Transport"/>
</dbReference>